<evidence type="ECO:0000313" key="3">
    <source>
        <dbReference type="EMBL" id="EGT44611.1"/>
    </source>
</evidence>
<evidence type="ECO:0000313" key="4">
    <source>
        <dbReference type="Proteomes" id="UP000008068"/>
    </source>
</evidence>
<dbReference type="CDD" id="cd22265">
    <property type="entry name" value="UDM1_RNF168"/>
    <property type="match status" value="1"/>
</dbReference>
<name>G0P458_CAEBE</name>
<organism evidence="4">
    <name type="scientific">Caenorhabditis brenneri</name>
    <name type="common">Nematode worm</name>
    <dbReference type="NCBI Taxonomy" id="135651"/>
    <lineage>
        <taxon>Eukaryota</taxon>
        <taxon>Metazoa</taxon>
        <taxon>Ecdysozoa</taxon>
        <taxon>Nematoda</taxon>
        <taxon>Chromadorea</taxon>
        <taxon>Rhabditida</taxon>
        <taxon>Rhabditina</taxon>
        <taxon>Rhabditomorpha</taxon>
        <taxon>Rhabditoidea</taxon>
        <taxon>Rhabditidae</taxon>
        <taxon>Peloderinae</taxon>
        <taxon>Caenorhabditis</taxon>
    </lineage>
</organism>
<dbReference type="AlphaFoldDB" id="G0P458"/>
<reference evidence="4" key="1">
    <citation type="submission" date="2011-07" db="EMBL/GenBank/DDBJ databases">
        <authorList>
            <consortium name="Caenorhabditis brenneri Sequencing and Analysis Consortium"/>
            <person name="Wilson R.K."/>
        </authorList>
    </citation>
    <scope>NUCLEOTIDE SEQUENCE [LARGE SCALE GENOMIC DNA]</scope>
    <source>
        <strain evidence="4">PB2801</strain>
    </source>
</reference>
<dbReference type="EMBL" id="GL380058">
    <property type="protein sequence ID" value="EGT44611.1"/>
    <property type="molecule type" value="Genomic_DNA"/>
</dbReference>
<dbReference type="InParanoid" id="G0P458"/>
<feature type="coiled-coil region" evidence="1">
    <location>
        <begin position="390"/>
        <end position="471"/>
    </location>
</feature>
<keyword evidence="4" id="KW-1185">Reference proteome</keyword>
<dbReference type="HOGENOM" id="CLU_497173_0_0_1"/>
<dbReference type="STRING" id="135651.G0P458"/>
<proteinExistence type="predicted"/>
<dbReference type="Proteomes" id="UP000008068">
    <property type="component" value="Unassembled WGS sequence"/>
</dbReference>
<sequence length="548" mass="59554">MFSVFSSFNYNHSDSLAMSQNNNIYNPFAREEDVTPRATPQLVGQNAPQPADPPHFPNQALHVHEGRQAQAPTPRPQLAPHVLQAADAHVLRQNGAPTPQPIAQNQNLGAFGNVPRAIATPASQPANAQPPYVQPTPQFLQATALNLLRHGAPTPQPVAQNQNLGALGHAPRAIATPAPQPANARPANAQTPLVQPAPQILQATALHLLDQNGAPTPQPFAPQIPNLGAFGQAPHAIATPVSQPANARPANAQTPHPQLAPNFEAVQAAVVANFLRHVAPTPQLLAQNQNLGAFGHAPHAIATPALQPANSLQPLRMDPASFAAMGAFFQQIVQPQFNHGGSNAPNAVQIPLNPALVPARLPMTKDQIIQDANAWNANLIIDWNNMRKYLEDANVKNEKLTEQSVCFTEEIKELKEKLAQEETRHASEIERLQVEAARLQKDQEKRHKAKEAKLLEEKAELQKKVKKLMVDRKVFSAVFSGAASVIKKKGDKPSTSDTVKKIIEQGRHAIIEEIKKEKMESGQKRSADDKASPIEKKKIRKEDNSNFD</sequence>
<evidence type="ECO:0000256" key="2">
    <source>
        <dbReference type="SAM" id="MobiDB-lite"/>
    </source>
</evidence>
<feature type="region of interest" description="Disordered" evidence="2">
    <location>
        <begin position="514"/>
        <end position="548"/>
    </location>
</feature>
<feature type="region of interest" description="Disordered" evidence="2">
    <location>
        <begin position="40"/>
        <end position="59"/>
    </location>
</feature>
<gene>
    <name evidence="3" type="ORF">CAEBREN_25037</name>
</gene>
<evidence type="ECO:0000256" key="1">
    <source>
        <dbReference type="SAM" id="Coils"/>
    </source>
</evidence>
<keyword evidence="1" id="KW-0175">Coiled coil</keyword>
<accession>G0P458</accession>
<protein>
    <submittedName>
        <fullName evidence="3">Uncharacterized protein</fullName>
    </submittedName>
</protein>